<dbReference type="EMBL" id="JAIWYP010000005">
    <property type="protein sequence ID" value="KAH3816241.1"/>
    <property type="molecule type" value="Genomic_DNA"/>
</dbReference>
<gene>
    <name evidence="1" type="ORF">DPMN_117754</name>
</gene>
<accession>A0A9D4GFA1</accession>
<keyword evidence="2" id="KW-1185">Reference proteome</keyword>
<organism evidence="1 2">
    <name type="scientific">Dreissena polymorpha</name>
    <name type="common">Zebra mussel</name>
    <name type="synonym">Mytilus polymorpha</name>
    <dbReference type="NCBI Taxonomy" id="45954"/>
    <lineage>
        <taxon>Eukaryota</taxon>
        <taxon>Metazoa</taxon>
        <taxon>Spiralia</taxon>
        <taxon>Lophotrochozoa</taxon>
        <taxon>Mollusca</taxon>
        <taxon>Bivalvia</taxon>
        <taxon>Autobranchia</taxon>
        <taxon>Heteroconchia</taxon>
        <taxon>Euheterodonta</taxon>
        <taxon>Imparidentia</taxon>
        <taxon>Neoheterodontei</taxon>
        <taxon>Myida</taxon>
        <taxon>Dreissenoidea</taxon>
        <taxon>Dreissenidae</taxon>
        <taxon>Dreissena</taxon>
    </lineage>
</organism>
<proteinExistence type="predicted"/>
<evidence type="ECO:0000313" key="2">
    <source>
        <dbReference type="Proteomes" id="UP000828390"/>
    </source>
</evidence>
<name>A0A9D4GFA1_DREPO</name>
<comment type="caution">
    <text evidence="1">The sequence shown here is derived from an EMBL/GenBank/DDBJ whole genome shotgun (WGS) entry which is preliminary data.</text>
</comment>
<dbReference type="Proteomes" id="UP000828390">
    <property type="component" value="Unassembled WGS sequence"/>
</dbReference>
<sequence>MLADITMETHSTIVLLIMSTLQGLPMPMMKRHIMAASTMKNIMQTIQLMNITMTAGIMQTIRPMNITMTVGIMLTM</sequence>
<protein>
    <submittedName>
        <fullName evidence="1">Uncharacterized protein</fullName>
    </submittedName>
</protein>
<evidence type="ECO:0000313" key="1">
    <source>
        <dbReference type="EMBL" id="KAH3816241.1"/>
    </source>
</evidence>
<reference evidence="1" key="1">
    <citation type="journal article" date="2019" name="bioRxiv">
        <title>The Genome of the Zebra Mussel, Dreissena polymorpha: A Resource for Invasive Species Research.</title>
        <authorList>
            <person name="McCartney M.A."/>
            <person name="Auch B."/>
            <person name="Kono T."/>
            <person name="Mallez S."/>
            <person name="Zhang Y."/>
            <person name="Obille A."/>
            <person name="Becker A."/>
            <person name="Abrahante J.E."/>
            <person name="Garbe J."/>
            <person name="Badalamenti J.P."/>
            <person name="Herman A."/>
            <person name="Mangelson H."/>
            <person name="Liachko I."/>
            <person name="Sullivan S."/>
            <person name="Sone E.D."/>
            <person name="Koren S."/>
            <person name="Silverstein K.A.T."/>
            <person name="Beckman K.B."/>
            <person name="Gohl D.M."/>
        </authorList>
    </citation>
    <scope>NUCLEOTIDE SEQUENCE</scope>
    <source>
        <strain evidence="1">Duluth1</strain>
        <tissue evidence="1">Whole animal</tissue>
    </source>
</reference>
<reference evidence="1" key="2">
    <citation type="submission" date="2020-11" db="EMBL/GenBank/DDBJ databases">
        <authorList>
            <person name="McCartney M.A."/>
            <person name="Auch B."/>
            <person name="Kono T."/>
            <person name="Mallez S."/>
            <person name="Becker A."/>
            <person name="Gohl D.M."/>
            <person name="Silverstein K.A.T."/>
            <person name="Koren S."/>
            <person name="Bechman K.B."/>
            <person name="Herman A."/>
            <person name="Abrahante J.E."/>
            <person name="Garbe J."/>
        </authorList>
    </citation>
    <scope>NUCLEOTIDE SEQUENCE</scope>
    <source>
        <strain evidence="1">Duluth1</strain>
        <tissue evidence="1">Whole animal</tissue>
    </source>
</reference>
<dbReference type="AlphaFoldDB" id="A0A9D4GFA1"/>